<proteinExistence type="predicted"/>
<organism evidence="1 2">
    <name type="scientific">Hymenobacter sediminicola</name>
    <dbReference type="NCBI Taxonomy" id="2761579"/>
    <lineage>
        <taxon>Bacteria</taxon>
        <taxon>Pseudomonadati</taxon>
        <taxon>Bacteroidota</taxon>
        <taxon>Cytophagia</taxon>
        <taxon>Cytophagales</taxon>
        <taxon>Hymenobacteraceae</taxon>
        <taxon>Hymenobacter</taxon>
    </lineage>
</organism>
<gene>
    <name evidence="1" type="ORF">H4317_08875</name>
</gene>
<sequence length="123" mass="14079">MGQMNTPEEHNPAQVAQVTLPLTRELRTLYRSARHIQHNAPYAAARLARIADQAEYFLQQWPDEQWPTVSQPDWPMPAKKALIAWLEAVKLETEPYIAGNIIWPYASWRQATTTLLAALVPFT</sequence>
<dbReference type="RefSeq" id="WP_185889763.1">
    <property type="nucleotide sequence ID" value="NZ_CP060202.1"/>
</dbReference>
<protein>
    <submittedName>
        <fullName evidence="1">Uncharacterized protein</fullName>
    </submittedName>
</protein>
<keyword evidence="2" id="KW-1185">Reference proteome</keyword>
<name>A0A7G7WBZ5_9BACT</name>
<evidence type="ECO:0000313" key="2">
    <source>
        <dbReference type="Proteomes" id="UP000515489"/>
    </source>
</evidence>
<dbReference type="AlphaFoldDB" id="A0A7G7WBZ5"/>
<accession>A0A7G7WBZ5</accession>
<evidence type="ECO:0000313" key="1">
    <source>
        <dbReference type="EMBL" id="QNH63888.1"/>
    </source>
</evidence>
<dbReference type="KEGG" id="hsk:H4317_08875"/>
<reference evidence="1 2" key="1">
    <citation type="submission" date="2020-08" db="EMBL/GenBank/DDBJ databases">
        <title>Hymenobacter sp. S2-20-2 genome sequencing.</title>
        <authorList>
            <person name="Jin L."/>
        </authorList>
    </citation>
    <scope>NUCLEOTIDE SEQUENCE [LARGE SCALE GENOMIC DNA]</scope>
    <source>
        <strain evidence="1 2">S2-20-2</strain>
    </source>
</reference>
<dbReference type="EMBL" id="CP060202">
    <property type="protein sequence ID" value="QNH63888.1"/>
    <property type="molecule type" value="Genomic_DNA"/>
</dbReference>
<dbReference type="Proteomes" id="UP000515489">
    <property type="component" value="Chromosome"/>
</dbReference>